<dbReference type="AlphaFoldDB" id="A0A1W1HKQ2"/>
<dbReference type="Proteomes" id="UP000191931">
    <property type="component" value="Unassembled WGS sequence"/>
</dbReference>
<dbReference type="InterPro" id="IPR041527">
    <property type="entry name" value="YhcG_N"/>
</dbReference>
<reference evidence="2 3" key="1">
    <citation type="submission" date="2017-03" db="EMBL/GenBank/DDBJ databases">
        <authorList>
            <person name="Afonso C.L."/>
            <person name="Miller P.J."/>
            <person name="Scott M.A."/>
            <person name="Spackman E."/>
            <person name="Goraichik I."/>
            <person name="Dimitrov K.M."/>
            <person name="Suarez D.L."/>
            <person name="Swayne D.E."/>
        </authorList>
    </citation>
    <scope>NUCLEOTIDE SEQUENCE [LARGE SCALE GENOMIC DNA]</scope>
    <source>
        <strain evidence="2">PRJEB14757</strain>
    </source>
</reference>
<protein>
    <recommendedName>
        <fullName evidence="1">YhcG N-terminal domain-containing protein</fullName>
    </recommendedName>
</protein>
<dbReference type="STRING" id="1246637.MTBBW1_850021"/>
<dbReference type="RefSeq" id="WP_080803110.1">
    <property type="nucleotide sequence ID" value="NZ_LT828544.1"/>
</dbReference>
<dbReference type="OrthoDB" id="9801263at2"/>
<evidence type="ECO:0000313" key="2">
    <source>
        <dbReference type="EMBL" id="SLM33033.1"/>
    </source>
</evidence>
<gene>
    <name evidence="2" type="ORF">MTBBW1_850021</name>
</gene>
<dbReference type="PANTHER" id="PTHR30547:SF0">
    <property type="entry name" value="BLR8175 PROTEIN"/>
    <property type="match status" value="1"/>
</dbReference>
<organism evidence="2 3">
    <name type="scientific">Desulfamplus magnetovallimortis</name>
    <dbReference type="NCBI Taxonomy" id="1246637"/>
    <lineage>
        <taxon>Bacteria</taxon>
        <taxon>Pseudomonadati</taxon>
        <taxon>Thermodesulfobacteriota</taxon>
        <taxon>Desulfobacteria</taxon>
        <taxon>Desulfobacterales</taxon>
        <taxon>Desulfobacteraceae</taxon>
        <taxon>Desulfamplus</taxon>
    </lineage>
</organism>
<dbReference type="EMBL" id="FWEV01000331">
    <property type="protein sequence ID" value="SLM33033.1"/>
    <property type="molecule type" value="Genomic_DNA"/>
</dbReference>
<accession>A0A1W1HKQ2</accession>
<feature type="domain" description="YhcG N-terminal" evidence="1">
    <location>
        <begin position="19"/>
        <end position="136"/>
    </location>
</feature>
<proteinExistence type="predicted"/>
<evidence type="ECO:0000313" key="3">
    <source>
        <dbReference type="Proteomes" id="UP000191931"/>
    </source>
</evidence>
<evidence type="ECO:0000259" key="1">
    <source>
        <dbReference type="Pfam" id="PF17761"/>
    </source>
</evidence>
<dbReference type="PANTHER" id="PTHR30547">
    <property type="entry name" value="UNCHARACTERIZED PROTEIN YHCG-RELATED"/>
    <property type="match status" value="1"/>
</dbReference>
<dbReference type="InterPro" id="IPR053148">
    <property type="entry name" value="PD-DEXK-like_domain"/>
</dbReference>
<keyword evidence="3" id="KW-1185">Reference proteome</keyword>
<dbReference type="SUPFAM" id="SSF116734">
    <property type="entry name" value="DNA methylase specificity domain"/>
    <property type="match status" value="1"/>
</dbReference>
<name>A0A1W1HKQ2_9BACT</name>
<dbReference type="Pfam" id="PF17761">
    <property type="entry name" value="DUF1016_N"/>
    <property type="match status" value="1"/>
</dbReference>
<sequence length="181" mass="20678">MGSDLAQNGDYLEWLKTFKNKVRQSQLKAAVAVNTTLLEFYWELGADIVEKQKQSKWGSGFLKQLSHDLMNEFPTIKGFSLANLQYIRRWHLFYVERVSNSGTACSTIENMPNALYFEQLIAQLVKIPWGQNLVISLDEKIADNESQTINLTNLRDTLLPKLISGEIRIPEAEKLTEEALV</sequence>